<evidence type="ECO:0000313" key="3">
    <source>
        <dbReference type="EMBL" id="CAA9319728.1"/>
    </source>
</evidence>
<dbReference type="SUPFAM" id="SSF56317">
    <property type="entry name" value="Carbon-nitrogen hydrolase"/>
    <property type="match status" value="1"/>
</dbReference>
<dbReference type="PANTHER" id="PTHR43674">
    <property type="entry name" value="NITRILASE C965.09-RELATED"/>
    <property type="match status" value="1"/>
</dbReference>
<dbReference type="AlphaFoldDB" id="A0A6J4L074"/>
<dbReference type="InterPro" id="IPR036526">
    <property type="entry name" value="C-N_Hydrolase_sf"/>
</dbReference>
<dbReference type="EMBL" id="CADCTX010000440">
    <property type="protein sequence ID" value="CAA9319728.1"/>
    <property type="molecule type" value="Genomic_DNA"/>
</dbReference>
<feature type="domain" description="CN hydrolase" evidence="2">
    <location>
        <begin position="20"/>
        <end position="287"/>
    </location>
</feature>
<dbReference type="Pfam" id="PF00795">
    <property type="entry name" value="CN_hydrolase"/>
    <property type="match status" value="1"/>
</dbReference>
<dbReference type="CDD" id="cd07573">
    <property type="entry name" value="CPA"/>
    <property type="match status" value="1"/>
</dbReference>
<dbReference type="EC" id="3.5.1.53" evidence="3"/>
<evidence type="ECO:0000256" key="1">
    <source>
        <dbReference type="ARBA" id="ARBA00022801"/>
    </source>
</evidence>
<dbReference type="GO" id="GO:0050126">
    <property type="term" value="F:N-carbamoylputrescine amidase activity"/>
    <property type="evidence" value="ECO:0007669"/>
    <property type="project" value="UniProtKB-EC"/>
</dbReference>
<gene>
    <name evidence="3" type="ORF">AVDCRST_MAG40-1399</name>
</gene>
<name>A0A6J4L074_9BACT</name>
<accession>A0A6J4L074</accession>
<organism evidence="3">
    <name type="scientific">uncultured Gemmatimonadaceae bacterium</name>
    <dbReference type="NCBI Taxonomy" id="246130"/>
    <lineage>
        <taxon>Bacteria</taxon>
        <taxon>Pseudomonadati</taxon>
        <taxon>Gemmatimonadota</taxon>
        <taxon>Gemmatimonadia</taxon>
        <taxon>Gemmatimonadales</taxon>
        <taxon>Gemmatimonadaceae</taxon>
        <taxon>environmental samples</taxon>
    </lineage>
</organism>
<dbReference type="PANTHER" id="PTHR43674:SF2">
    <property type="entry name" value="BETA-UREIDOPROPIONASE"/>
    <property type="match status" value="1"/>
</dbReference>
<dbReference type="GO" id="GO:0033388">
    <property type="term" value="P:putrescine biosynthetic process from arginine"/>
    <property type="evidence" value="ECO:0007669"/>
    <property type="project" value="TreeGrafter"/>
</dbReference>
<dbReference type="PROSITE" id="PS50263">
    <property type="entry name" value="CN_HYDROLASE"/>
    <property type="match status" value="1"/>
</dbReference>
<dbReference type="InterPro" id="IPR050345">
    <property type="entry name" value="Aliph_Amidase/BUP"/>
</dbReference>
<reference evidence="3" key="1">
    <citation type="submission" date="2020-02" db="EMBL/GenBank/DDBJ databases">
        <authorList>
            <person name="Meier V. D."/>
        </authorList>
    </citation>
    <scope>NUCLEOTIDE SEQUENCE</scope>
    <source>
        <strain evidence="3">AVDCRST_MAG40</strain>
    </source>
</reference>
<evidence type="ECO:0000259" key="2">
    <source>
        <dbReference type="PROSITE" id="PS50263"/>
    </source>
</evidence>
<protein>
    <submittedName>
        <fullName evidence="3">N-carbamoylputrescine amidase</fullName>
        <ecNumber evidence="3">3.5.1.53</ecNumber>
    </submittedName>
</protein>
<dbReference type="FunFam" id="3.60.110.10:FF:000010">
    <property type="entry name" value="Carbon-nitrogen hydrolase"/>
    <property type="match status" value="1"/>
</dbReference>
<dbReference type="Gene3D" id="3.60.110.10">
    <property type="entry name" value="Carbon-nitrogen hydrolase"/>
    <property type="match status" value="1"/>
</dbReference>
<sequence>MAARGIPPLLALPMAPREPFTLGLIQETVSTDAQRNVDLTIERVREAAARGAQVICLQELFNAPYFCKVTDAERFDLAEPIPGPTVEAMQRVAKELAVVIVVPIFERRAAGVYHNSAAVVDADGALLGVFRKMHIPDDPLYHEKYYFTPGEIYQHDESKPPSGFRVFKTRYATIGVLICWDQWYPEAARITALMGADVLLYPTAIGWHPKEKDEWGVAQADAWRTAQRAHAIANGVYVAAVNRVGHEPEPGTEGLEFFGHSFVSDPFGRVVAEAGTDPTILIAKCDPRVIEETRRNWPFLRDRRIDAYGPILSRYIG</sequence>
<proteinExistence type="predicted"/>
<dbReference type="InterPro" id="IPR003010">
    <property type="entry name" value="C-N_Hydrolase"/>
</dbReference>
<keyword evidence="1 3" id="KW-0378">Hydrolase</keyword>